<evidence type="ECO:0000259" key="1">
    <source>
        <dbReference type="Pfam" id="PF00561"/>
    </source>
</evidence>
<keyword evidence="3" id="KW-1185">Reference proteome</keyword>
<protein>
    <submittedName>
        <fullName evidence="2">Alpha/beta hydrolase</fullName>
    </submittedName>
</protein>
<dbReference type="Pfam" id="PF00561">
    <property type="entry name" value="Abhydrolase_1"/>
    <property type="match status" value="1"/>
</dbReference>
<dbReference type="InterPro" id="IPR000073">
    <property type="entry name" value="AB_hydrolase_1"/>
</dbReference>
<reference evidence="2" key="1">
    <citation type="submission" date="2021-03" db="EMBL/GenBank/DDBJ databases">
        <authorList>
            <person name="Kanchanasin P."/>
            <person name="Saeng-In P."/>
            <person name="Phongsopitanun W."/>
            <person name="Yuki M."/>
            <person name="Kudo T."/>
            <person name="Ohkuma M."/>
            <person name="Tanasupawat S."/>
        </authorList>
    </citation>
    <scope>NUCLEOTIDE SEQUENCE</scope>
    <source>
        <strain evidence="2">GKU 128</strain>
    </source>
</reference>
<dbReference type="EMBL" id="JAGEOJ010000006">
    <property type="protein sequence ID" value="MBO2448824.1"/>
    <property type="molecule type" value="Genomic_DNA"/>
</dbReference>
<dbReference type="PANTHER" id="PTHR43433:SF1">
    <property type="entry name" value="BLL5160 PROTEIN"/>
    <property type="match status" value="1"/>
</dbReference>
<feature type="domain" description="AB hydrolase-1" evidence="1">
    <location>
        <begin position="31"/>
        <end position="265"/>
    </location>
</feature>
<proteinExistence type="predicted"/>
<comment type="caution">
    <text evidence="2">The sequence shown here is derived from an EMBL/GenBank/DDBJ whole genome shotgun (WGS) entry which is preliminary data.</text>
</comment>
<dbReference type="Gene3D" id="3.40.50.1820">
    <property type="entry name" value="alpha/beta hydrolase"/>
    <property type="match status" value="1"/>
</dbReference>
<organism evidence="2 3">
    <name type="scientific">Actinomadura barringtoniae</name>
    <dbReference type="NCBI Taxonomy" id="1427535"/>
    <lineage>
        <taxon>Bacteria</taxon>
        <taxon>Bacillati</taxon>
        <taxon>Actinomycetota</taxon>
        <taxon>Actinomycetes</taxon>
        <taxon>Streptosporangiales</taxon>
        <taxon>Thermomonosporaceae</taxon>
        <taxon>Actinomadura</taxon>
    </lineage>
</organism>
<dbReference type="InterPro" id="IPR029058">
    <property type="entry name" value="AB_hydrolase_fold"/>
</dbReference>
<dbReference type="SUPFAM" id="SSF53474">
    <property type="entry name" value="alpha/beta-Hydrolases"/>
    <property type="match status" value="1"/>
</dbReference>
<dbReference type="InterPro" id="IPR050471">
    <property type="entry name" value="AB_hydrolase"/>
</dbReference>
<dbReference type="AlphaFoldDB" id="A0A939T4X8"/>
<dbReference type="RefSeq" id="WP_208256480.1">
    <property type="nucleotide sequence ID" value="NZ_JAGEOJ010000006.1"/>
</dbReference>
<accession>A0A939T4X8</accession>
<evidence type="ECO:0000313" key="3">
    <source>
        <dbReference type="Proteomes" id="UP000669179"/>
    </source>
</evidence>
<dbReference type="PANTHER" id="PTHR43433">
    <property type="entry name" value="HYDROLASE, ALPHA/BETA FOLD FAMILY PROTEIN"/>
    <property type="match status" value="1"/>
</dbReference>
<dbReference type="GO" id="GO:0016787">
    <property type="term" value="F:hydrolase activity"/>
    <property type="evidence" value="ECO:0007669"/>
    <property type="project" value="UniProtKB-KW"/>
</dbReference>
<dbReference type="Proteomes" id="UP000669179">
    <property type="component" value="Unassembled WGS sequence"/>
</dbReference>
<sequence>MVAVVERPTEVVELSRGVVEYRLERRGPRVVLMMHGGHMRASLPLGEEVFAEAGFTVLAPSRPGYGRTPVGVAGFSEVVAELCERLGIGSVAAAVGQSAGGLSAVSMAARCPDLVERLILQSAVGPLAWPGRWTRLGSGVAFGPRTERLTWGLLHSLVRRWPGAGLRLLLRDLSVEPVGVVLDEVNRALVAGLFERMRSGSGFAADLRDFRDVAGYREIAAGVGQAALVIASPQDGAVPFAHGEALADVLPNARLVISRASSHFVWFGEDYPAIAETICGFLDSAG</sequence>
<gene>
    <name evidence="2" type="ORF">J4573_17100</name>
</gene>
<keyword evidence="2" id="KW-0378">Hydrolase</keyword>
<evidence type="ECO:0000313" key="2">
    <source>
        <dbReference type="EMBL" id="MBO2448824.1"/>
    </source>
</evidence>
<name>A0A939T4X8_9ACTN</name>